<protein>
    <submittedName>
        <fullName evidence="12">Electron transporter, putative</fullName>
    </submittedName>
</protein>
<reference evidence="13" key="1">
    <citation type="journal article" date="2010" name="Nat. Biotechnol.">
        <title>Draft genome sequence of the oilseed species Ricinus communis.</title>
        <authorList>
            <person name="Chan A.P."/>
            <person name="Crabtree J."/>
            <person name="Zhao Q."/>
            <person name="Lorenzi H."/>
            <person name="Orvis J."/>
            <person name="Puiu D."/>
            <person name="Melake-Berhan A."/>
            <person name="Jones K.M."/>
            <person name="Redman J."/>
            <person name="Chen G."/>
            <person name="Cahoon E.B."/>
            <person name="Gedil M."/>
            <person name="Stanke M."/>
            <person name="Haas B.J."/>
            <person name="Wortman J.R."/>
            <person name="Fraser-Liggett C.M."/>
            <person name="Ravel J."/>
            <person name="Rabinowicz P.D."/>
        </authorList>
    </citation>
    <scope>NUCLEOTIDE SEQUENCE [LARGE SCALE GENOMIC DNA]</scope>
    <source>
        <strain evidence="13">cv. Hale</strain>
    </source>
</reference>
<dbReference type="GO" id="GO:0015036">
    <property type="term" value="F:disulfide oxidoreductase activity"/>
    <property type="evidence" value="ECO:0000318"/>
    <property type="project" value="GO_Central"/>
</dbReference>
<keyword evidence="2" id="KW-0813">Transport</keyword>
<gene>
    <name evidence="12" type="ORF">RCOM_1452050</name>
</gene>
<organism evidence="12 13">
    <name type="scientific">Ricinus communis</name>
    <name type="common">Castor bean</name>
    <dbReference type="NCBI Taxonomy" id="3988"/>
    <lineage>
        <taxon>Eukaryota</taxon>
        <taxon>Viridiplantae</taxon>
        <taxon>Streptophyta</taxon>
        <taxon>Embryophyta</taxon>
        <taxon>Tracheophyta</taxon>
        <taxon>Spermatophyta</taxon>
        <taxon>Magnoliopsida</taxon>
        <taxon>eudicotyledons</taxon>
        <taxon>Gunneridae</taxon>
        <taxon>Pentapetalae</taxon>
        <taxon>rosids</taxon>
        <taxon>fabids</taxon>
        <taxon>Malpighiales</taxon>
        <taxon>Euphorbiaceae</taxon>
        <taxon>Acalyphoideae</taxon>
        <taxon>Acalypheae</taxon>
        <taxon>Ricinus</taxon>
    </lineage>
</organism>
<evidence type="ECO:0000256" key="7">
    <source>
        <dbReference type="ARBA" id="ARBA00023002"/>
    </source>
</evidence>
<dbReference type="SUPFAM" id="SSF52833">
    <property type="entry name" value="Thioredoxin-like"/>
    <property type="match status" value="1"/>
</dbReference>
<dbReference type="GO" id="GO:0045454">
    <property type="term" value="P:cell redox homeostasis"/>
    <property type="evidence" value="ECO:0007669"/>
    <property type="project" value="InterPro"/>
</dbReference>
<evidence type="ECO:0000259" key="11">
    <source>
        <dbReference type="PROSITE" id="PS51352"/>
    </source>
</evidence>
<dbReference type="eggNOG" id="KOG0907">
    <property type="taxonomic scope" value="Eukaryota"/>
</dbReference>
<evidence type="ECO:0000256" key="5">
    <source>
        <dbReference type="ARBA" id="ARBA00022946"/>
    </source>
</evidence>
<dbReference type="FunCoup" id="B9RG83">
    <property type="interactions" value="502"/>
</dbReference>
<keyword evidence="7" id="KW-0560">Oxidoreductase</keyword>
<evidence type="ECO:0000256" key="6">
    <source>
        <dbReference type="ARBA" id="ARBA00022982"/>
    </source>
</evidence>
<dbReference type="PANTHER" id="PTHR47834">
    <property type="entry name" value="THIOREDOXIN-LIKE PROTEIN CITRX, CHLOROPLASTIC"/>
    <property type="match status" value="1"/>
</dbReference>
<evidence type="ECO:0000256" key="2">
    <source>
        <dbReference type="ARBA" id="ARBA00022448"/>
    </source>
</evidence>
<dbReference type="PANTHER" id="PTHR47834:SF2">
    <property type="entry name" value="THIOREDOXIN-LIKE PROTEIN CITRX, CHLOROPLASTIC"/>
    <property type="match status" value="1"/>
</dbReference>
<comment type="subcellular location">
    <subcellularLocation>
        <location evidence="1">Plastid</location>
        <location evidence="1">Chloroplast</location>
    </subcellularLocation>
</comment>
<keyword evidence="9" id="KW-0676">Redox-active center</keyword>
<keyword evidence="13" id="KW-1185">Reference proteome</keyword>
<accession>B9RG83</accession>
<comment type="similarity">
    <text evidence="10">Belongs to the thioredoxin family. Plant CITRX-type subfamily.</text>
</comment>
<dbReference type="PROSITE" id="PS51352">
    <property type="entry name" value="THIOREDOXIN_2"/>
    <property type="match status" value="1"/>
</dbReference>
<dbReference type="eggNOG" id="KOG1052">
    <property type="taxonomic scope" value="Eukaryota"/>
</dbReference>
<sequence>MAILQAHIPCVKIKTFSSTFAPNSSFLSSSSFPLSSLKTHQEISLFSRTNTTKSTPFSPSTTHPRRLLCRPPNGKYVREDYLVKKKSAQEIQELVRGERNVPLIIDFYATWCGPCILMAQELEMLAVEYESNAMIVKVDTDDEYEFARDMQVRGLPTVFFISPDPNKDAIRTEGILLMEMAMAQNTIIPVKVGVVLYDSDDCVGKMQLPCINMSLLDFNANHGHYKTRLVLHTRDSNGDVGAAAAGSPFLSFFLSLISLLSNLLQILA</sequence>
<evidence type="ECO:0000256" key="9">
    <source>
        <dbReference type="ARBA" id="ARBA00023284"/>
    </source>
</evidence>
<dbReference type="GO" id="GO:0015035">
    <property type="term" value="F:protein-disulfide reductase activity"/>
    <property type="evidence" value="ECO:0007669"/>
    <property type="project" value="InterPro"/>
</dbReference>
<evidence type="ECO:0000256" key="10">
    <source>
        <dbReference type="ARBA" id="ARBA00024039"/>
    </source>
</evidence>
<keyword evidence="3" id="KW-0150">Chloroplast</keyword>
<evidence type="ECO:0000256" key="4">
    <source>
        <dbReference type="ARBA" id="ARBA00022640"/>
    </source>
</evidence>
<proteinExistence type="inferred from homology"/>
<evidence type="ECO:0000256" key="1">
    <source>
        <dbReference type="ARBA" id="ARBA00004229"/>
    </source>
</evidence>
<keyword evidence="6" id="KW-0249">Electron transport</keyword>
<dbReference type="Proteomes" id="UP000008311">
    <property type="component" value="Unassembled WGS sequence"/>
</dbReference>
<dbReference type="CDD" id="cd02947">
    <property type="entry name" value="TRX_family"/>
    <property type="match status" value="1"/>
</dbReference>
<dbReference type="GO" id="GO:0009657">
    <property type="term" value="P:plastid organization"/>
    <property type="evidence" value="ECO:0000318"/>
    <property type="project" value="GO_Central"/>
</dbReference>
<dbReference type="AlphaFoldDB" id="B9RG83"/>
<feature type="domain" description="Thioredoxin" evidence="11">
    <location>
        <begin position="57"/>
        <end position="221"/>
    </location>
</feature>
<evidence type="ECO:0000256" key="3">
    <source>
        <dbReference type="ARBA" id="ARBA00022528"/>
    </source>
</evidence>
<dbReference type="InParanoid" id="B9RG83"/>
<dbReference type="FunFam" id="3.40.30.10:FF:000149">
    <property type="entry name" value="Thioredoxin-like protein CITRX, chloroplastic"/>
    <property type="match status" value="1"/>
</dbReference>
<dbReference type="Gene3D" id="3.40.30.10">
    <property type="entry name" value="Glutaredoxin"/>
    <property type="match status" value="1"/>
</dbReference>
<evidence type="ECO:0000313" key="12">
    <source>
        <dbReference type="EMBL" id="EEF49538.1"/>
    </source>
</evidence>
<dbReference type="EMBL" id="EQ973778">
    <property type="protein sequence ID" value="EEF49538.1"/>
    <property type="molecule type" value="Genomic_DNA"/>
</dbReference>
<dbReference type="GO" id="GO:0009507">
    <property type="term" value="C:chloroplast"/>
    <property type="evidence" value="ECO:0007669"/>
    <property type="project" value="UniProtKB-SubCell"/>
</dbReference>
<keyword evidence="5" id="KW-0809">Transit peptide</keyword>
<keyword evidence="8" id="KW-1015">Disulfide bond</keyword>
<dbReference type="InterPro" id="IPR036249">
    <property type="entry name" value="Thioredoxin-like_sf"/>
</dbReference>
<keyword evidence="4" id="KW-0934">Plastid</keyword>
<dbReference type="STRING" id="3988.B9RG83"/>
<name>B9RG83_RICCO</name>
<dbReference type="Pfam" id="PF00085">
    <property type="entry name" value="Thioredoxin"/>
    <property type="match status" value="1"/>
</dbReference>
<dbReference type="InterPro" id="IPR044182">
    <property type="entry name" value="CITRX"/>
</dbReference>
<dbReference type="InterPro" id="IPR013766">
    <property type="entry name" value="Thioredoxin_domain"/>
</dbReference>
<evidence type="ECO:0000313" key="13">
    <source>
        <dbReference type="Proteomes" id="UP000008311"/>
    </source>
</evidence>
<evidence type="ECO:0000256" key="8">
    <source>
        <dbReference type="ARBA" id="ARBA00023157"/>
    </source>
</evidence>